<dbReference type="GO" id="GO:0005102">
    <property type="term" value="F:signaling receptor binding"/>
    <property type="evidence" value="ECO:0007669"/>
    <property type="project" value="TreeGrafter"/>
</dbReference>
<evidence type="ECO:0000256" key="3">
    <source>
        <dbReference type="ARBA" id="ARBA00022473"/>
    </source>
</evidence>
<evidence type="ECO:0000256" key="1">
    <source>
        <dbReference type="ARBA" id="ARBA00004613"/>
    </source>
</evidence>
<dbReference type="AlphaFoldDB" id="A0A1I8MS49"/>
<dbReference type="Proteomes" id="UP001652621">
    <property type="component" value="Unplaced"/>
</dbReference>
<evidence type="ECO:0000256" key="6">
    <source>
        <dbReference type="SAM" id="SignalP"/>
    </source>
</evidence>
<evidence type="ECO:0000256" key="5">
    <source>
        <dbReference type="ARBA" id="ARBA00022729"/>
    </source>
</evidence>
<organism evidence="7">
    <name type="scientific">Musca domestica</name>
    <name type="common">House fly</name>
    <dbReference type="NCBI Taxonomy" id="7370"/>
    <lineage>
        <taxon>Eukaryota</taxon>
        <taxon>Metazoa</taxon>
        <taxon>Ecdysozoa</taxon>
        <taxon>Arthropoda</taxon>
        <taxon>Hexapoda</taxon>
        <taxon>Insecta</taxon>
        <taxon>Pterygota</taxon>
        <taxon>Neoptera</taxon>
        <taxon>Endopterygota</taxon>
        <taxon>Diptera</taxon>
        <taxon>Brachycera</taxon>
        <taxon>Muscomorpha</taxon>
        <taxon>Muscoidea</taxon>
        <taxon>Muscidae</taxon>
        <taxon>Musca</taxon>
    </lineage>
</organism>
<keyword evidence="8" id="KW-1185">Reference proteome</keyword>
<accession>A0A1I8MS49</accession>
<evidence type="ECO:0000313" key="8">
    <source>
        <dbReference type="Proteomes" id="UP001652621"/>
    </source>
</evidence>
<dbReference type="InterPro" id="IPR008717">
    <property type="entry name" value="Noggin"/>
</dbReference>
<dbReference type="VEuPathDB" id="VectorBase:MDOA007910"/>
<evidence type="ECO:0000313" key="7">
    <source>
        <dbReference type="EnsemblMetazoa" id="MDOA007910-PA"/>
    </source>
</evidence>
<reference evidence="9" key="2">
    <citation type="submission" date="2025-04" db="UniProtKB">
        <authorList>
            <consortium name="RefSeq"/>
        </authorList>
    </citation>
    <scope>IDENTIFICATION</scope>
    <source>
        <strain evidence="9">Aabys</strain>
    </source>
</reference>
<keyword evidence="5 6" id="KW-0732">Signal</keyword>
<reference evidence="7" key="1">
    <citation type="submission" date="2020-05" db="UniProtKB">
        <authorList>
            <consortium name="EnsemblMetazoa"/>
        </authorList>
    </citation>
    <scope>IDENTIFICATION</scope>
    <source>
        <strain evidence="7">Aabys</strain>
    </source>
</reference>
<feature type="signal peptide" evidence="6">
    <location>
        <begin position="1"/>
        <end position="24"/>
    </location>
</feature>
<dbReference type="OrthoDB" id="5950649at2759"/>
<comment type="subcellular location">
    <subcellularLocation>
        <location evidence="1">Secreted</location>
    </subcellularLocation>
</comment>
<evidence type="ECO:0000256" key="2">
    <source>
        <dbReference type="ARBA" id="ARBA00007480"/>
    </source>
</evidence>
<dbReference type="VEuPathDB" id="VectorBase:MDOMA2_001362"/>
<dbReference type="InterPro" id="IPR052876">
    <property type="entry name" value="Insect_Hormone_Regulators"/>
</dbReference>
<keyword evidence="3" id="KW-0217">Developmental protein</keyword>
<dbReference type="EnsemblMetazoa" id="MDOA007910-RA">
    <property type="protein sequence ID" value="MDOA007910-PA"/>
    <property type="gene ID" value="MDOA007910"/>
</dbReference>
<dbReference type="GO" id="GO:0005576">
    <property type="term" value="C:extracellular region"/>
    <property type="evidence" value="ECO:0007669"/>
    <property type="project" value="UniProtKB-SubCell"/>
</dbReference>
<dbReference type="RefSeq" id="XP_005185601.2">
    <property type="nucleotide sequence ID" value="XM_005185544.3"/>
</dbReference>
<name>A0A1I8MS49_MUSDO</name>
<dbReference type="KEGG" id="mde:101898724"/>
<comment type="similarity">
    <text evidence="2">Belongs to the noggin family.</text>
</comment>
<keyword evidence="4" id="KW-0964">Secreted</keyword>
<dbReference type="STRING" id="7370.A0A1I8MS49"/>
<dbReference type="InterPro" id="IPR029034">
    <property type="entry name" value="Cystine-knot_cytokine"/>
</dbReference>
<evidence type="ECO:0000313" key="9">
    <source>
        <dbReference type="RefSeq" id="XP_005185601.2"/>
    </source>
</evidence>
<dbReference type="Gene3D" id="2.10.90.10">
    <property type="entry name" value="Cystine-knot cytokines"/>
    <property type="match status" value="1"/>
</dbReference>
<dbReference type="eggNOG" id="ENOG502SBEB">
    <property type="taxonomic scope" value="Eukaryota"/>
</dbReference>
<dbReference type="SUPFAM" id="SSF57501">
    <property type="entry name" value="Cystine-knot cytokines"/>
    <property type="match status" value="1"/>
</dbReference>
<dbReference type="GeneID" id="101898724"/>
<evidence type="ECO:0000256" key="4">
    <source>
        <dbReference type="ARBA" id="ARBA00022525"/>
    </source>
</evidence>
<proteinExistence type="inferred from homology"/>
<feature type="chain" id="PRO_5044560764" evidence="6">
    <location>
        <begin position="25"/>
        <end position="222"/>
    </location>
</feature>
<sequence>MYTMYYLIIILLYLSCVSMKSVWAEYCTQLTTKSLAKILGQAFNPRYMSIDPPFLNQDSDAKRSSYEIPFYADNDVVSVGDFPAWETDHINYYEEKKAINDKKVIRVRNIFTQKSTKDPQASKTRPWECASKLTWLDLGINYFPRYIRSVECISNSCWYGHYNCKPKSFTIKVLRRKHGSCIRVNEKLLLLTSEQFPSDYTELWVWEEISVNFCCDCVTAPD</sequence>
<dbReference type="PANTHER" id="PTHR39940">
    <property type="entry name" value="PROTHORACICOTROPIC HORMONE, ISOFORM F"/>
    <property type="match status" value="1"/>
</dbReference>
<protein>
    <submittedName>
        <fullName evidence="9">Protein trunk</fullName>
    </submittedName>
</protein>
<gene>
    <name evidence="7" type="primary">101898724</name>
    <name evidence="9" type="synonym">LOC101898724</name>
</gene>
<dbReference type="Pfam" id="PF05806">
    <property type="entry name" value="Noggin"/>
    <property type="match status" value="1"/>
</dbReference>
<dbReference type="PANTHER" id="PTHR39940:SF4">
    <property type="entry name" value="PROTEIN TRUNK"/>
    <property type="match status" value="1"/>
</dbReference>